<evidence type="ECO:0000313" key="1">
    <source>
        <dbReference type="EMBL" id="OAG00264.1"/>
    </source>
</evidence>
<name>A0A177BXL9_9PLEO</name>
<evidence type="ECO:0000313" key="2">
    <source>
        <dbReference type="Proteomes" id="UP000077069"/>
    </source>
</evidence>
<keyword evidence="2" id="KW-1185">Reference proteome</keyword>
<dbReference type="AlphaFoldDB" id="A0A177BXL9"/>
<protein>
    <submittedName>
        <fullName evidence="1">Uncharacterized protein</fullName>
    </submittedName>
</protein>
<reference evidence="1 2" key="1">
    <citation type="submission" date="2016-05" db="EMBL/GenBank/DDBJ databases">
        <title>Comparative analysis of secretome profiles of manganese(II)-oxidizing ascomycete fungi.</title>
        <authorList>
            <consortium name="DOE Joint Genome Institute"/>
            <person name="Zeiner C.A."/>
            <person name="Purvine S.O."/>
            <person name="Zink E.M."/>
            <person name="Wu S."/>
            <person name="Pasa-Tolic L."/>
            <person name="Chaput D.L."/>
            <person name="Haridas S."/>
            <person name="Grigoriev I.V."/>
            <person name="Santelli C.M."/>
            <person name="Hansel C.M."/>
        </authorList>
    </citation>
    <scope>NUCLEOTIDE SEQUENCE [LARGE SCALE GENOMIC DNA]</scope>
    <source>
        <strain evidence="1 2">AP3s5-JAC2a</strain>
    </source>
</reference>
<dbReference type="EMBL" id="KV441559">
    <property type="protein sequence ID" value="OAG00264.1"/>
    <property type="molecule type" value="Genomic_DNA"/>
</dbReference>
<sequence>MVAVETRPTHWPGIGKAVNLTSTILMNYFGMWRLIVYCKTNARLDQAECNASRWNRTYNFRLE</sequence>
<gene>
    <name evidence="1" type="ORF">CC84DRAFT_1168385</name>
</gene>
<proteinExistence type="predicted"/>
<organism evidence="1 2">
    <name type="scientific">Paraphaeosphaeria sporulosa</name>
    <dbReference type="NCBI Taxonomy" id="1460663"/>
    <lineage>
        <taxon>Eukaryota</taxon>
        <taxon>Fungi</taxon>
        <taxon>Dikarya</taxon>
        <taxon>Ascomycota</taxon>
        <taxon>Pezizomycotina</taxon>
        <taxon>Dothideomycetes</taxon>
        <taxon>Pleosporomycetidae</taxon>
        <taxon>Pleosporales</taxon>
        <taxon>Massarineae</taxon>
        <taxon>Didymosphaeriaceae</taxon>
        <taxon>Paraphaeosphaeria</taxon>
    </lineage>
</organism>
<accession>A0A177BXL9</accession>
<dbReference type="Proteomes" id="UP000077069">
    <property type="component" value="Unassembled WGS sequence"/>
</dbReference>
<dbReference type="GeneID" id="28762872"/>
<dbReference type="InParanoid" id="A0A177BXL9"/>
<dbReference type="RefSeq" id="XP_018030629.1">
    <property type="nucleotide sequence ID" value="XM_018179386.1"/>
</dbReference>